<protein>
    <submittedName>
        <fullName evidence="2">Sugar phosphate isomerase/epimerase family protein</fullName>
    </submittedName>
</protein>
<reference evidence="3" key="1">
    <citation type="journal article" date="2019" name="Int. J. Syst. Evol. Microbiol.">
        <title>The Global Catalogue of Microorganisms (GCM) 10K type strain sequencing project: providing services to taxonomists for standard genome sequencing and annotation.</title>
        <authorList>
            <consortium name="The Broad Institute Genomics Platform"/>
            <consortium name="The Broad Institute Genome Sequencing Center for Infectious Disease"/>
            <person name="Wu L."/>
            <person name="Ma J."/>
        </authorList>
    </citation>
    <scope>NUCLEOTIDE SEQUENCE [LARGE SCALE GENOMIC DNA]</scope>
    <source>
        <strain evidence="3">CCUG 53270</strain>
    </source>
</reference>
<dbReference type="EMBL" id="JBHTLU010000036">
    <property type="protein sequence ID" value="MFD1223697.1"/>
    <property type="molecule type" value="Genomic_DNA"/>
</dbReference>
<evidence type="ECO:0000259" key="1">
    <source>
        <dbReference type="Pfam" id="PF01261"/>
    </source>
</evidence>
<dbReference type="RefSeq" id="WP_345587984.1">
    <property type="nucleotide sequence ID" value="NZ_BAABJG010000014.1"/>
</dbReference>
<dbReference type="InterPro" id="IPR036237">
    <property type="entry name" value="Xyl_isomerase-like_sf"/>
</dbReference>
<organism evidence="2 3">
    <name type="scientific">Paenibacillus vulneris</name>
    <dbReference type="NCBI Taxonomy" id="1133364"/>
    <lineage>
        <taxon>Bacteria</taxon>
        <taxon>Bacillati</taxon>
        <taxon>Bacillota</taxon>
        <taxon>Bacilli</taxon>
        <taxon>Bacillales</taxon>
        <taxon>Paenibacillaceae</taxon>
        <taxon>Paenibacillus</taxon>
    </lineage>
</organism>
<dbReference type="Proteomes" id="UP001597180">
    <property type="component" value="Unassembled WGS sequence"/>
</dbReference>
<accession>A0ABW3UTI9</accession>
<gene>
    <name evidence="2" type="ORF">ACFQ4B_26600</name>
</gene>
<comment type="caution">
    <text evidence="2">The sequence shown here is derived from an EMBL/GenBank/DDBJ whole genome shotgun (WGS) entry which is preliminary data.</text>
</comment>
<dbReference type="Pfam" id="PF01261">
    <property type="entry name" value="AP_endonuc_2"/>
    <property type="match status" value="1"/>
</dbReference>
<keyword evidence="2" id="KW-0413">Isomerase</keyword>
<evidence type="ECO:0000313" key="3">
    <source>
        <dbReference type="Proteomes" id="UP001597180"/>
    </source>
</evidence>
<dbReference type="GO" id="GO:0016853">
    <property type="term" value="F:isomerase activity"/>
    <property type="evidence" value="ECO:0007669"/>
    <property type="project" value="UniProtKB-KW"/>
</dbReference>
<evidence type="ECO:0000313" key="2">
    <source>
        <dbReference type="EMBL" id="MFD1223697.1"/>
    </source>
</evidence>
<dbReference type="SUPFAM" id="SSF51658">
    <property type="entry name" value="Xylose isomerase-like"/>
    <property type="match status" value="1"/>
</dbReference>
<dbReference type="InterPro" id="IPR013022">
    <property type="entry name" value="Xyl_isomerase-like_TIM-brl"/>
</dbReference>
<feature type="domain" description="Xylose isomerase-like TIM barrel" evidence="1">
    <location>
        <begin position="42"/>
        <end position="186"/>
    </location>
</feature>
<proteinExistence type="predicted"/>
<dbReference type="Gene3D" id="3.20.20.150">
    <property type="entry name" value="Divalent-metal-dependent TIM barrel enzymes"/>
    <property type="match status" value="1"/>
</dbReference>
<name>A0ABW3UTI9_9BACL</name>
<sequence length="294" mass="33703">MIKSTRTNDRSPRLDVQMSWWGMNGIRPAEPDHAWDLETKLRFIAEAGFDGVNAFIPEPEEAADWRRLLDQYRLTLSVNAYPKSAEDMVDFIEKLTAYEGTVQYVNAQVLTPFVIDAKAEQLLYDIDRLARDAGIQVFIETHRGTITQDLLRTVQYVNRLPSLRLTIDFSHYVVAGEMRTVSEEAEALLRTLLTRTSSIHARVSNGEQVQVNVGENGEHPMLEHYERWWESGMRHWLAQASGDDRFPFVCELGPPPYAITVDDYGARTEEISDRWAQSLLFAAKARSLWNRIGK</sequence>
<keyword evidence="3" id="KW-1185">Reference proteome</keyword>